<dbReference type="PANTHER" id="PTHR38248">
    <property type="entry name" value="FUNK1 6"/>
    <property type="match status" value="1"/>
</dbReference>
<dbReference type="OrthoDB" id="2755887at2759"/>
<evidence type="ECO:0000313" key="4">
    <source>
        <dbReference type="Proteomes" id="UP000703269"/>
    </source>
</evidence>
<name>A0A9P3G9S9_9APHY</name>
<sequence>MSSPQVPSRPPVYGKFCPEYNMSAENSDVGDFVALDEDMQGHWHGFIPLQEMFDKFFPALQVPDSEVKHLGDKAAQSTSVQSEIREPWIVDALRNILSNDMTIDADPKRHSIHQADLVLHFYPPQRQSHSSSKHTAQSRPASLQAPQTQSIPVTVTSTHSHATDITCDLEHHDLVFPFRCDDESSDAAEMREVSISLGQLAASSRKHFERQHRVFLWHAIISEDKAHLVRWDRAGAIVSEGFDPITEPWLYRLLWAYSRANRQQQGFDLTTEQDGEARRTLLHSAIRQYEIQYQDQGQEIFSGVHASKDLTWPVYRVDVPDDKAQGRVRQCLISRPFYTAHSPLGRGTRVYVAYDLVDTKLRILKDAWRPDYEHCLSERMAYDRLESECVEYVPRLVCGGDIADSSGDPPQSTATQDLVFAKIDPAGHDPQSLPTPRPKSRRFVHYRILEDIALPLEQLRNSRELLRVVRDIVTAIRQAYNAGELMHRDITWANMRWCYGPHGIHGALIDWDHAERIDAEVDGDTPGTSVSAKTYLYANTSLSSRKATWHFMPLRLIDDPHKVHELVDDLESLYWSLLHGSLRFVKHNDQFALLDDDFFSSAKVKTKRWNGIRVKKMGAPDKRQFLTDGLGDLEWDSTHFTTFMREWTDLWACFYRLRDSRAADHEDNFVDQTEWDSIYDKLSDPARLIRRIQKLLAGHPSGWVDRDIVSDQLQKMSRDDIAAVQRAIPPVSDIGTSRMSVDPISRMASARFDNLRTRSLMDIVSSTKRQRGATGAARAPLDPAVCSAITSKQNPDSTTEARPAKAPRTSHPSETPKSQFIALGRSGMSIQIVPLQVPQRPASGS</sequence>
<evidence type="ECO:0000259" key="2">
    <source>
        <dbReference type="Pfam" id="PF17667"/>
    </source>
</evidence>
<gene>
    <name evidence="3" type="ORF">PsYK624_081810</name>
</gene>
<dbReference type="Pfam" id="PF17667">
    <property type="entry name" value="Pkinase_fungal"/>
    <property type="match status" value="1"/>
</dbReference>
<keyword evidence="4" id="KW-1185">Reference proteome</keyword>
<evidence type="ECO:0000256" key="1">
    <source>
        <dbReference type="SAM" id="MobiDB-lite"/>
    </source>
</evidence>
<feature type="region of interest" description="Disordered" evidence="1">
    <location>
        <begin position="789"/>
        <end position="825"/>
    </location>
</feature>
<dbReference type="EMBL" id="BPQB01000024">
    <property type="protein sequence ID" value="GJE92028.1"/>
    <property type="molecule type" value="Genomic_DNA"/>
</dbReference>
<feature type="compositionally biased region" description="Polar residues" evidence="1">
    <location>
        <begin position="789"/>
        <end position="800"/>
    </location>
</feature>
<dbReference type="PANTHER" id="PTHR38248:SF2">
    <property type="entry name" value="FUNK1 11"/>
    <property type="match status" value="1"/>
</dbReference>
<accession>A0A9P3G9S9</accession>
<proteinExistence type="predicted"/>
<comment type="caution">
    <text evidence="3">The sequence shown here is derived from an EMBL/GenBank/DDBJ whole genome shotgun (WGS) entry which is preliminary data.</text>
</comment>
<organism evidence="3 4">
    <name type="scientific">Phanerochaete sordida</name>
    <dbReference type="NCBI Taxonomy" id="48140"/>
    <lineage>
        <taxon>Eukaryota</taxon>
        <taxon>Fungi</taxon>
        <taxon>Dikarya</taxon>
        <taxon>Basidiomycota</taxon>
        <taxon>Agaricomycotina</taxon>
        <taxon>Agaricomycetes</taxon>
        <taxon>Polyporales</taxon>
        <taxon>Phanerochaetaceae</taxon>
        <taxon>Phanerochaete</taxon>
    </lineage>
</organism>
<reference evidence="3 4" key="1">
    <citation type="submission" date="2021-08" db="EMBL/GenBank/DDBJ databases">
        <title>Draft Genome Sequence of Phanerochaete sordida strain YK-624.</title>
        <authorList>
            <person name="Mori T."/>
            <person name="Dohra H."/>
            <person name="Suzuki T."/>
            <person name="Kawagishi H."/>
            <person name="Hirai H."/>
        </authorList>
    </citation>
    <scope>NUCLEOTIDE SEQUENCE [LARGE SCALE GENOMIC DNA]</scope>
    <source>
        <strain evidence="3 4">YK-624</strain>
    </source>
</reference>
<dbReference type="Proteomes" id="UP000703269">
    <property type="component" value="Unassembled WGS sequence"/>
</dbReference>
<dbReference type="AlphaFoldDB" id="A0A9P3G9S9"/>
<feature type="domain" description="Fungal-type protein kinase" evidence="2">
    <location>
        <begin position="193"/>
        <end position="578"/>
    </location>
</feature>
<protein>
    <recommendedName>
        <fullName evidence="2">Fungal-type protein kinase domain-containing protein</fullName>
    </recommendedName>
</protein>
<dbReference type="InterPro" id="IPR040976">
    <property type="entry name" value="Pkinase_fungal"/>
</dbReference>
<evidence type="ECO:0000313" key="3">
    <source>
        <dbReference type="EMBL" id="GJE92028.1"/>
    </source>
</evidence>
<feature type="region of interest" description="Disordered" evidence="1">
    <location>
        <begin position="125"/>
        <end position="149"/>
    </location>
</feature>